<proteinExistence type="predicted"/>
<dbReference type="Pfam" id="PF00583">
    <property type="entry name" value="Acetyltransf_1"/>
    <property type="match status" value="1"/>
</dbReference>
<keyword evidence="1 4" id="KW-0808">Transferase</keyword>
<keyword evidence="2" id="KW-0012">Acyltransferase</keyword>
<dbReference type="PROSITE" id="PS51186">
    <property type="entry name" value="GNAT"/>
    <property type="match status" value="1"/>
</dbReference>
<dbReference type="Gene3D" id="3.40.630.30">
    <property type="match status" value="1"/>
</dbReference>
<evidence type="ECO:0000313" key="5">
    <source>
        <dbReference type="Proteomes" id="UP000502756"/>
    </source>
</evidence>
<evidence type="ECO:0000259" key="3">
    <source>
        <dbReference type="PROSITE" id="PS51186"/>
    </source>
</evidence>
<dbReference type="Proteomes" id="UP000502756">
    <property type="component" value="Chromosome"/>
</dbReference>
<dbReference type="RefSeq" id="WP_171740465.1">
    <property type="nucleotide sequence ID" value="NZ_CP053435.1"/>
</dbReference>
<reference evidence="4 5" key="1">
    <citation type="submission" date="2020-05" db="EMBL/GenBank/DDBJ databases">
        <title>Genome sequencing of Spirosoma sp. TS118.</title>
        <authorList>
            <person name="Lee J.-H."/>
            <person name="Jeong S."/>
            <person name="Zhao L."/>
            <person name="Jung J.-H."/>
            <person name="Kim M.-K."/>
            <person name="Lim S."/>
        </authorList>
    </citation>
    <scope>NUCLEOTIDE SEQUENCE [LARGE SCALE GENOMIC DNA]</scope>
    <source>
        <strain evidence="4 5">TS118</strain>
    </source>
</reference>
<dbReference type="InterPro" id="IPR000182">
    <property type="entry name" value="GNAT_dom"/>
</dbReference>
<accession>A0A6M5YBI6</accession>
<dbReference type="CDD" id="cd04301">
    <property type="entry name" value="NAT_SF"/>
    <property type="match status" value="1"/>
</dbReference>
<dbReference type="GO" id="GO:0016747">
    <property type="term" value="F:acyltransferase activity, transferring groups other than amino-acyl groups"/>
    <property type="evidence" value="ECO:0007669"/>
    <property type="project" value="InterPro"/>
</dbReference>
<feature type="domain" description="N-acetyltransferase" evidence="3">
    <location>
        <begin position="23"/>
        <end position="175"/>
    </location>
</feature>
<evidence type="ECO:0000256" key="2">
    <source>
        <dbReference type="ARBA" id="ARBA00023315"/>
    </source>
</evidence>
<protein>
    <submittedName>
        <fullName evidence="4">GNAT family N-acetyltransferase</fullName>
    </submittedName>
</protein>
<dbReference type="InterPro" id="IPR050832">
    <property type="entry name" value="Bact_Acetyltransf"/>
</dbReference>
<dbReference type="EMBL" id="CP053435">
    <property type="protein sequence ID" value="QJW90621.1"/>
    <property type="molecule type" value="Genomic_DNA"/>
</dbReference>
<dbReference type="InterPro" id="IPR016181">
    <property type="entry name" value="Acyl_CoA_acyltransferase"/>
</dbReference>
<name>A0A6M5YBI6_9BACT</name>
<evidence type="ECO:0000256" key="1">
    <source>
        <dbReference type="ARBA" id="ARBA00022679"/>
    </source>
</evidence>
<evidence type="ECO:0000313" key="4">
    <source>
        <dbReference type="EMBL" id="QJW90621.1"/>
    </source>
</evidence>
<dbReference type="KEGG" id="stae:HNV11_15130"/>
<sequence>MTDAASITIQAIGPAQAAQLSTLCYRIYPQHFLYLWFDAGVWYQQYSYNEAKLKQELEDPNVRYFFALQNGEPVGYLKIKLDSNLNDAPDGLEVERIYFLKEAAGQGLGTQLIEHAFFIARQLGKHYVWLHVMDSSHDSIAFYRKRGFGPVGETWLPFEQMKPEFRRMWQMKKLL</sequence>
<keyword evidence="5" id="KW-1185">Reference proteome</keyword>
<gene>
    <name evidence="4" type="ORF">HNV11_15130</name>
</gene>
<dbReference type="AlphaFoldDB" id="A0A6M5YBI6"/>
<dbReference type="PANTHER" id="PTHR43877">
    <property type="entry name" value="AMINOALKYLPHOSPHONATE N-ACETYLTRANSFERASE-RELATED-RELATED"/>
    <property type="match status" value="1"/>
</dbReference>
<dbReference type="SUPFAM" id="SSF55729">
    <property type="entry name" value="Acyl-CoA N-acyltransferases (Nat)"/>
    <property type="match status" value="1"/>
</dbReference>
<organism evidence="4 5">
    <name type="scientific">Spirosoma taeanense</name>
    <dbReference type="NCBI Taxonomy" id="2735870"/>
    <lineage>
        <taxon>Bacteria</taxon>
        <taxon>Pseudomonadati</taxon>
        <taxon>Bacteroidota</taxon>
        <taxon>Cytophagia</taxon>
        <taxon>Cytophagales</taxon>
        <taxon>Cytophagaceae</taxon>
        <taxon>Spirosoma</taxon>
    </lineage>
</organism>